<dbReference type="GO" id="GO:0005886">
    <property type="term" value="C:plasma membrane"/>
    <property type="evidence" value="ECO:0007669"/>
    <property type="project" value="UniProtKB-SubCell"/>
</dbReference>
<keyword evidence="5 6" id="KW-0472">Membrane</keyword>
<feature type="transmembrane region" description="Helical" evidence="6">
    <location>
        <begin position="278"/>
        <end position="294"/>
    </location>
</feature>
<dbReference type="InterPro" id="IPR036259">
    <property type="entry name" value="MFS_trans_sf"/>
</dbReference>
<dbReference type="PROSITE" id="PS50850">
    <property type="entry name" value="MFS"/>
    <property type="match status" value="1"/>
</dbReference>
<feature type="transmembrane region" description="Helical" evidence="6">
    <location>
        <begin position="186"/>
        <end position="208"/>
    </location>
</feature>
<evidence type="ECO:0000256" key="4">
    <source>
        <dbReference type="ARBA" id="ARBA00022989"/>
    </source>
</evidence>
<evidence type="ECO:0000256" key="6">
    <source>
        <dbReference type="SAM" id="Phobius"/>
    </source>
</evidence>
<dbReference type="InterPro" id="IPR011701">
    <property type="entry name" value="MFS"/>
</dbReference>
<dbReference type="Pfam" id="PF07690">
    <property type="entry name" value="MFS_1"/>
    <property type="match status" value="1"/>
</dbReference>
<dbReference type="Proteomes" id="UP000217994">
    <property type="component" value="Unassembled WGS sequence"/>
</dbReference>
<evidence type="ECO:0000256" key="2">
    <source>
        <dbReference type="ARBA" id="ARBA00022475"/>
    </source>
</evidence>
<feature type="transmembrane region" description="Helical" evidence="6">
    <location>
        <begin position="29"/>
        <end position="48"/>
    </location>
</feature>
<evidence type="ECO:0000256" key="3">
    <source>
        <dbReference type="ARBA" id="ARBA00022692"/>
    </source>
</evidence>
<proteinExistence type="predicted"/>
<dbReference type="InterPro" id="IPR020846">
    <property type="entry name" value="MFS_dom"/>
</dbReference>
<dbReference type="PANTHER" id="PTHR43124">
    <property type="entry name" value="PURINE EFFLUX PUMP PBUE"/>
    <property type="match status" value="1"/>
</dbReference>
<dbReference type="SUPFAM" id="SSF103473">
    <property type="entry name" value="MFS general substrate transporter"/>
    <property type="match status" value="1"/>
</dbReference>
<keyword evidence="3 6" id="KW-0812">Transmembrane</keyword>
<dbReference type="AlphaFoldDB" id="A0A2A4FMI0"/>
<feature type="transmembrane region" description="Helical" evidence="6">
    <location>
        <begin position="340"/>
        <end position="361"/>
    </location>
</feature>
<dbReference type="Gene3D" id="1.20.1250.20">
    <property type="entry name" value="MFS general substrate transporter like domains"/>
    <property type="match status" value="2"/>
</dbReference>
<protein>
    <recommendedName>
        <fullName evidence="7">Major facilitator superfamily (MFS) profile domain-containing protein</fullName>
    </recommendedName>
</protein>
<evidence type="ECO:0000256" key="1">
    <source>
        <dbReference type="ARBA" id="ARBA00004651"/>
    </source>
</evidence>
<feature type="transmembrane region" description="Helical" evidence="6">
    <location>
        <begin position="253"/>
        <end position="272"/>
    </location>
</feature>
<dbReference type="GO" id="GO:0022857">
    <property type="term" value="F:transmembrane transporter activity"/>
    <property type="evidence" value="ECO:0007669"/>
    <property type="project" value="InterPro"/>
</dbReference>
<organism evidence="8 9">
    <name type="scientific">Burkholderia ubonensis subsp. mesacidophila</name>
    <dbReference type="NCBI Taxonomy" id="265293"/>
    <lineage>
        <taxon>Bacteria</taxon>
        <taxon>Pseudomonadati</taxon>
        <taxon>Pseudomonadota</taxon>
        <taxon>Betaproteobacteria</taxon>
        <taxon>Burkholderiales</taxon>
        <taxon>Burkholderiaceae</taxon>
        <taxon>Burkholderia</taxon>
        <taxon>Burkholderia cepacia complex</taxon>
    </lineage>
</organism>
<dbReference type="EMBL" id="MTZU01000004">
    <property type="protein sequence ID" value="PCE34277.1"/>
    <property type="molecule type" value="Genomic_DNA"/>
</dbReference>
<feature type="transmembrane region" description="Helical" evidence="6">
    <location>
        <begin position="60"/>
        <end position="82"/>
    </location>
</feature>
<dbReference type="CDD" id="cd17324">
    <property type="entry name" value="MFS_NepI_like"/>
    <property type="match status" value="1"/>
</dbReference>
<dbReference type="InterPro" id="IPR050189">
    <property type="entry name" value="MFS_Efflux_Transporters"/>
</dbReference>
<feature type="transmembrane region" description="Helical" evidence="6">
    <location>
        <begin position="314"/>
        <end position="334"/>
    </location>
</feature>
<feature type="transmembrane region" description="Helical" evidence="6">
    <location>
        <begin position="145"/>
        <end position="166"/>
    </location>
</feature>
<evidence type="ECO:0000313" key="9">
    <source>
        <dbReference type="Proteomes" id="UP000217994"/>
    </source>
</evidence>
<dbReference type="PANTHER" id="PTHR43124:SF10">
    <property type="entry name" value="PURINE EFFLUX PUMP PBUE"/>
    <property type="match status" value="1"/>
</dbReference>
<feature type="transmembrane region" description="Helical" evidence="6">
    <location>
        <begin position="220"/>
        <end position="241"/>
    </location>
</feature>
<feature type="transmembrane region" description="Helical" evidence="6">
    <location>
        <begin position="117"/>
        <end position="139"/>
    </location>
</feature>
<name>A0A2A4FMI0_9BURK</name>
<gene>
    <name evidence="8" type="ORF">BZL54_01545</name>
</gene>
<sequence length="368" mass="38877">MYVVGADLFVISPLLPLITTELHTSTSRAGWLVSSFSIAYALTSPFIGKLSDKHGRRVSICCGLVVFAVANLATACATNFAMSVSSRILAGIAVSAITPSIYAAMGDQAPEGRRAHWLSIAVSGLLTALWTSAPLGALLAHAMPWRLVFVLLSASALLLAWPNLILWPAPLPHPLATPTRRLPLRVALSAVSPMIAWGAALYGFYTYLGVGLDENPDISASLTSLCFVGWGVGAILGNHVGGWAADRIGPNRTATWSLIGMMLCMGALGFGLHHDQGAWLVIGLFGLAVLSYPFQPAQQSRLAHSTALHKSSLLAWNSSALYAGMTIGSVVYGYAIKQWLFPALPYVGMVIAGIAILLSLLSQHACKS</sequence>
<comment type="subcellular location">
    <subcellularLocation>
        <location evidence="1">Cell membrane</location>
        <topology evidence="1">Multi-pass membrane protein</topology>
    </subcellularLocation>
</comment>
<evidence type="ECO:0000313" key="8">
    <source>
        <dbReference type="EMBL" id="PCE34277.1"/>
    </source>
</evidence>
<accession>A0A2A4FMI0</accession>
<keyword evidence="4 6" id="KW-1133">Transmembrane helix</keyword>
<feature type="transmembrane region" description="Helical" evidence="6">
    <location>
        <begin position="88"/>
        <end position="105"/>
    </location>
</feature>
<reference evidence="8 9" key="1">
    <citation type="submission" date="2017-01" db="EMBL/GenBank/DDBJ databases">
        <title>Whole-Genome Shotgun Sequencing of Two beta-Proteobacterial Species in Search of the Bulgecin Biosynthetic Cluster.</title>
        <authorList>
            <person name="Horsman M.E."/>
            <person name="Marous D.R."/>
            <person name="Li R."/>
            <person name="Oliver R.A."/>
            <person name="Byun B."/>
            <person name="Emrich S.J."/>
            <person name="Boggess B."/>
            <person name="Townsend C.A."/>
            <person name="Mobashery S."/>
        </authorList>
    </citation>
    <scope>NUCLEOTIDE SEQUENCE [LARGE SCALE GENOMIC DNA]</scope>
    <source>
        <strain evidence="8 9">ATCC 31433</strain>
    </source>
</reference>
<evidence type="ECO:0000259" key="7">
    <source>
        <dbReference type="PROSITE" id="PS50850"/>
    </source>
</evidence>
<keyword evidence="2" id="KW-1003">Cell membrane</keyword>
<comment type="caution">
    <text evidence="8">The sequence shown here is derived from an EMBL/GenBank/DDBJ whole genome shotgun (WGS) entry which is preliminary data.</text>
</comment>
<evidence type="ECO:0000256" key="5">
    <source>
        <dbReference type="ARBA" id="ARBA00023136"/>
    </source>
</evidence>
<feature type="domain" description="Major facilitator superfamily (MFS) profile" evidence="7">
    <location>
        <begin position="1"/>
        <end position="368"/>
    </location>
</feature>